<name>Q6KA52_ORYSJ</name>
<dbReference type="InterPro" id="IPR017395">
    <property type="entry name" value="Chlorophyllase-like"/>
</dbReference>
<accession>Q6KA52</accession>
<dbReference type="Proteomes" id="UP000000763">
    <property type="component" value="Chromosome 2"/>
</dbReference>
<protein>
    <submittedName>
        <fullName evidence="1">Uncharacterized protein</fullName>
    </submittedName>
</protein>
<gene>
    <name evidence="1" type="primary">OJ1115_D03.35</name>
</gene>
<dbReference type="Pfam" id="PF07224">
    <property type="entry name" value="Chlorophyllase"/>
    <property type="match status" value="1"/>
</dbReference>
<evidence type="ECO:0000313" key="1">
    <source>
        <dbReference type="EMBL" id="BAD21505.1"/>
    </source>
</evidence>
<organism evidence="1 2">
    <name type="scientific">Oryza sativa subsp. japonica</name>
    <name type="common">Rice</name>
    <dbReference type="NCBI Taxonomy" id="39947"/>
    <lineage>
        <taxon>Eukaryota</taxon>
        <taxon>Viridiplantae</taxon>
        <taxon>Streptophyta</taxon>
        <taxon>Embryophyta</taxon>
        <taxon>Tracheophyta</taxon>
        <taxon>Spermatophyta</taxon>
        <taxon>Magnoliopsida</taxon>
        <taxon>Liliopsida</taxon>
        <taxon>Poales</taxon>
        <taxon>Poaceae</taxon>
        <taxon>BOP clade</taxon>
        <taxon>Oryzoideae</taxon>
        <taxon>Oryzeae</taxon>
        <taxon>Oryzinae</taxon>
        <taxon>Oryza</taxon>
        <taxon>Oryza sativa</taxon>
    </lineage>
</organism>
<sequence>MVAVFHAAPHRVEAKHVDHSVLPSVPKAWCPKPLMVVAPANAGTYPVAIFLHGCNMVNSWASTYRHAGVAASALGRLGVSVKAEGGSREGELMLYGIALDLNDATRKVACWAADERQGLAYVLGSVLNLPGVKPDLSRLALVA</sequence>
<dbReference type="AlphaFoldDB" id="Q6KA52"/>
<evidence type="ECO:0000313" key="2">
    <source>
        <dbReference type="Proteomes" id="UP000000763"/>
    </source>
</evidence>
<reference evidence="2" key="2">
    <citation type="journal article" date="2008" name="Nucleic Acids Res.">
        <title>The rice annotation project database (RAP-DB): 2008 update.</title>
        <authorList>
            <consortium name="The rice annotation project (RAP)"/>
        </authorList>
    </citation>
    <scope>GENOME REANNOTATION</scope>
    <source>
        <strain evidence="2">cv. Nipponbare</strain>
    </source>
</reference>
<proteinExistence type="predicted"/>
<reference evidence="2" key="1">
    <citation type="journal article" date="2005" name="Nature">
        <title>The map-based sequence of the rice genome.</title>
        <authorList>
            <consortium name="International rice genome sequencing project (IRGSP)"/>
            <person name="Matsumoto T."/>
            <person name="Wu J."/>
            <person name="Kanamori H."/>
            <person name="Katayose Y."/>
            <person name="Fujisawa M."/>
            <person name="Namiki N."/>
            <person name="Mizuno H."/>
            <person name="Yamamoto K."/>
            <person name="Antonio B.A."/>
            <person name="Baba T."/>
            <person name="Sakata K."/>
            <person name="Nagamura Y."/>
            <person name="Aoki H."/>
            <person name="Arikawa K."/>
            <person name="Arita K."/>
            <person name="Bito T."/>
            <person name="Chiden Y."/>
            <person name="Fujitsuka N."/>
            <person name="Fukunaka R."/>
            <person name="Hamada M."/>
            <person name="Harada C."/>
            <person name="Hayashi A."/>
            <person name="Hijishita S."/>
            <person name="Honda M."/>
            <person name="Hosokawa S."/>
            <person name="Ichikawa Y."/>
            <person name="Idonuma A."/>
            <person name="Iijima M."/>
            <person name="Ikeda M."/>
            <person name="Ikeno M."/>
            <person name="Ito K."/>
            <person name="Ito S."/>
            <person name="Ito T."/>
            <person name="Ito Y."/>
            <person name="Ito Y."/>
            <person name="Iwabuchi A."/>
            <person name="Kamiya K."/>
            <person name="Karasawa W."/>
            <person name="Kurita K."/>
            <person name="Katagiri S."/>
            <person name="Kikuta A."/>
            <person name="Kobayashi H."/>
            <person name="Kobayashi N."/>
            <person name="Machita K."/>
            <person name="Maehara T."/>
            <person name="Masukawa M."/>
            <person name="Mizubayashi T."/>
            <person name="Mukai Y."/>
            <person name="Nagasaki H."/>
            <person name="Nagata Y."/>
            <person name="Naito S."/>
            <person name="Nakashima M."/>
            <person name="Nakama Y."/>
            <person name="Nakamichi Y."/>
            <person name="Nakamura M."/>
            <person name="Meguro A."/>
            <person name="Negishi M."/>
            <person name="Ohta I."/>
            <person name="Ohta T."/>
            <person name="Okamoto M."/>
            <person name="Ono N."/>
            <person name="Saji S."/>
            <person name="Sakaguchi M."/>
            <person name="Sakai K."/>
            <person name="Shibata M."/>
            <person name="Shimokawa T."/>
            <person name="Song J."/>
            <person name="Takazaki Y."/>
            <person name="Terasawa K."/>
            <person name="Tsugane M."/>
            <person name="Tsuji K."/>
            <person name="Ueda S."/>
            <person name="Waki K."/>
            <person name="Yamagata H."/>
            <person name="Yamamoto M."/>
            <person name="Yamamoto S."/>
            <person name="Yamane H."/>
            <person name="Yoshiki S."/>
            <person name="Yoshihara R."/>
            <person name="Yukawa K."/>
            <person name="Zhong H."/>
            <person name="Yano M."/>
            <person name="Yuan Q."/>
            <person name="Ouyang S."/>
            <person name="Liu J."/>
            <person name="Jones K.M."/>
            <person name="Gansberger K."/>
            <person name="Moffat K."/>
            <person name="Hill J."/>
            <person name="Bera J."/>
            <person name="Fadrosh D."/>
            <person name="Jin S."/>
            <person name="Johri S."/>
            <person name="Kim M."/>
            <person name="Overton L."/>
            <person name="Reardon M."/>
            <person name="Tsitrin T."/>
            <person name="Vuong H."/>
            <person name="Weaver B."/>
            <person name="Ciecko A."/>
            <person name="Tallon L."/>
            <person name="Jackson J."/>
            <person name="Pai G."/>
            <person name="Aken S.V."/>
            <person name="Utterback T."/>
            <person name="Reidmuller S."/>
            <person name="Feldblyum T."/>
            <person name="Hsiao J."/>
            <person name="Zismann V."/>
            <person name="Iobst S."/>
            <person name="de Vazeille A.R."/>
            <person name="Buell C.R."/>
            <person name="Ying K."/>
            <person name="Li Y."/>
            <person name="Lu T."/>
            <person name="Huang Y."/>
            <person name="Zhao Q."/>
            <person name="Feng Q."/>
            <person name="Zhang L."/>
            <person name="Zhu J."/>
            <person name="Weng Q."/>
            <person name="Mu J."/>
            <person name="Lu Y."/>
            <person name="Fan D."/>
            <person name="Liu Y."/>
            <person name="Guan J."/>
            <person name="Zhang Y."/>
            <person name="Yu S."/>
            <person name="Liu X."/>
            <person name="Zhang Y."/>
            <person name="Hong G."/>
            <person name="Han B."/>
            <person name="Choisne N."/>
            <person name="Demange N."/>
            <person name="Orjeda G."/>
            <person name="Samain S."/>
            <person name="Cattolico L."/>
            <person name="Pelletier E."/>
            <person name="Couloux A."/>
            <person name="Segurens B."/>
            <person name="Wincker P."/>
            <person name="D'Hont A."/>
            <person name="Scarpelli C."/>
            <person name="Weissenbach J."/>
            <person name="Salanoubat M."/>
            <person name="Quetier F."/>
            <person name="Yu Y."/>
            <person name="Kim H.R."/>
            <person name="Rambo T."/>
            <person name="Currie J."/>
            <person name="Collura K."/>
            <person name="Luo M."/>
            <person name="Yang T."/>
            <person name="Ammiraju J.S.S."/>
            <person name="Engler F."/>
            <person name="Soderlund C."/>
            <person name="Wing R.A."/>
            <person name="Palmer L.E."/>
            <person name="de la Bastide M."/>
            <person name="Spiegel L."/>
            <person name="Nascimento L."/>
            <person name="Zutavern T."/>
            <person name="O'Shaughnessy A."/>
            <person name="Dike S."/>
            <person name="Dedhia N."/>
            <person name="Preston R."/>
            <person name="Balija V."/>
            <person name="McCombie W.R."/>
            <person name="Chow T."/>
            <person name="Chen H."/>
            <person name="Chung M."/>
            <person name="Chen C."/>
            <person name="Shaw J."/>
            <person name="Wu H."/>
            <person name="Hsiao K."/>
            <person name="Chao Y."/>
            <person name="Chu M."/>
            <person name="Cheng C."/>
            <person name="Hour A."/>
            <person name="Lee P."/>
            <person name="Lin S."/>
            <person name="Lin Y."/>
            <person name="Liou J."/>
            <person name="Liu S."/>
            <person name="Hsing Y."/>
            <person name="Raghuvanshi S."/>
            <person name="Mohanty A."/>
            <person name="Bharti A.K."/>
            <person name="Gaur A."/>
            <person name="Gupta V."/>
            <person name="Kumar D."/>
            <person name="Ravi V."/>
            <person name="Vij S."/>
            <person name="Kapur A."/>
            <person name="Khurana P."/>
            <person name="Khurana P."/>
            <person name="Khurana J.P."/>
            <person name="Tyagi A.K."/>
            <person name="Gaikwad K."/>
            <person name="Singh A."/>
            <person name="Dalal V."/>
            <person name="Srivastava S."/>
            <person name="Dixit A."/>
            <person name="Pal A.K."/>
            <person name="Ghazi I.A."/>
            <person name="Yadav M."/>
            <person name="Pandit A."/>
            <person name="Bhargava A."/>
            <person name="Sureshbabu K."/>
            <person name="Batra K."/>
            <person name="Sharma T.R."/>
            <person name="Mohapatra T."/>
            <person name="Singh N.K."/>
            <person name="Messing J."/>
            <person name="Nelson A.B."/>
            <person name="Fuks G."/>
            <person name="Kavchok S."/>
            <person name="Keizer G."/>
            <person name="Linton E."/>
            <person name="Llaca V."/>
            <person name="Song R."/>
            <person name="Tanyolac B."/>
            <person name="Young S."/>
            <person name="Ho-Il K."/>
            <person name="Hahn J.H."/>
            <person name="Sangsakoo G."/>
            <person name="Vanavichit A."/>
            <person name="de Mattos Luiz.A.T."/>
            <person name="Zimmer P.D."/>
            <person name="Malone G."/>
            <person name="Dellagostin O."/>
            <person name="de Oliveira A.C."/>
            <person name="Bevan M."/>
            <person name="Bancroft I."/>
            <person name="Minx P."/>
            <person name="Cordum H."/>
            <person name="Wilson R."/>
            <person name="Cheng Z."/>
            <person name="Jin W."/>
            <person name="Jiang J."/>
            <person name="Leong S.A."/>
            <person name="Iwama H."/>
            <person name="Gojobori T."/>
            <person name="Itoh T."/>
            <person name="Niimura Y."/>
            <person name="Fujii Y."/>
            <person name="Habara T."/>
            <person name="Sakai H."/>
            <person name="Sato Y."/>
            <person name="Wilson G."/>
            <person name="Kumar K."/>
            <person name="McCouch S."/>
            <person name="Juretic N."/>
            <person name="Hoen D."/>
            <person name="Wright S."/>
            <person name="Bruskiewich R."/>
            <person name="Bureau T."/>
            <person name="Miyao A."/>
            <person name="Hirochika H."/>
            <person name="Nishikawa T."/>
            <person name="Kadowaki K."/>
            <person name="Sugiura M."/>
            <person name="Burr B."/>
            <person name="Sasaki T."/>
        </authorList>
    </citation>
    <scope>NUCLEOTIDE SEQUENCE [LARGE SCALE GENOMIC DNA]</scope>
    <source>
        <strain evidence="2">cv. Nipponbare</strain>
    </source>
</reference>
<dbReference type="EMBL" id="AP004001">
    <property type="protein sequence ID" value="BAD21505.1"/>
    <property type="molecule type" value="Genomic_DNA"/>
</dbReference>